<proteinExistence type="predicted"/>
<evidence type="ECO:0000313" key="1">
    <source>
        <dbReference type="EMBL" id="KAG5634130.1"/>
    </source>
</evidence>
<dbReference type="AlphaFoldDB" id="A0A9P7FNA0"/>
<gene>
    <name evidence="1" type="ORF">H0H81_003269</name>
</gene>
<comment type="caution">
    <text evidence="1">The sequence shown here is derived from an EMBL/GenBank/DDBJ whole genome shotgun (WGS) entry which is preliminary data.</text>
</comment>
<reference evidence="1" key="2">
    <citation type="submission" date="2021-10" db="EMBL/GenBank/DDBJ databases">
        <title>Phylogenomics reveals ancestral predisposition of the termite-cultivated fungus Termitomyces towards a domesticated lifestyle.</title>
        <authorList>
            <person name="Auxier B."/>
            <person name="Grum-Grzhimaylo A."/>
            <person name="Cardenas M.E."/>
            <person name="Lodge J.D."/>
            <person name="Laessoe T."/>
            <person name="Pedersen O."/>
            <person name="Smith M.E."/>
            <person name="Kuyper T.W."/>
            <person name="Franco-Molano E.A."/>
            <person name="Baroni T.J."/>
            <person name="Aanen D.K."/>
        </authorList>
    </citation>
    <scope>NUCLEOTIDE SEQUENCE</scope>
    <source>
        <strain evidence="1">D49</strain>
    </source>
</reference>
<name>A0A9P7FNA0_9AGAR</name>
<sequence length="391" mass="44155">MTSIGDQVLKQSVSKAFADAPESERLFLPSEFSPEERLKFDLITLTRAEFQLREGAAFDALRSVQNIVKTLGTIGHEKKTQDYDQIQNTRSNNQILVTRARLDGAIEHYNRTCAAMIALGRDKDDTSFPPLKLKDTYWQSTLTVRQVGDSRRADGPLWTMMGVSVGARHSGTEESLSLPTGTQEEIILIGTQGSKAKKRVSKKNPGNKRGTQRQAAAITTGSVPNLTALSSKTAPALEDGWIWRLEGVGKLSEIELQKWAEEGDRVQWFRAEAEMQRWQEEWEIKQAEFMRCIRTFQKMSIVWSQMATANASSPGHVAYARKKSAMYLEMERATWDKFIRMGYGDRLCASQTLANRIMEDCIKFDTSPLPMDQREASDNKRCKQWCVASVP</sequence>
<dbReference type="Proteomes" id="UP000717328">
    <property type="component" value="Unassembled WGS sequence"/>
</dbReference>
<keyword evidence="2" id="KW-1185">Reference proteome</keyword>
<dbReference type="OrthoDB" id="3053737at2759"/>
<reference evidence="1" key="1">
    <citation type="submission" date="2021-02" db="EMBL/GenBank/DDBJ databases">
        <authorList>
            <person name="Nieuwenhuis M."/>
            <person name="Van De Peppel L.J.J."/>
        </authorList>
    </citation>
    <scope>NUCLEOTIDE SEQUENCE</scope>
    <source>
        <strain evidence="1">D49</strain>
    </source>
</reference>
<organism evidence="1 2">
    <name type="scientific">Sphagnurus paluster</name>
    <dbReference type="NCBI Taxonomy" id="117069"/>
    <lineage>
        <taxon>Eukaryota</taxon>
        <taxon>Fungi</taxon>
        <taxon>Dikarya</taxon>
        <taxon>Basidiomycota</taxon>
        <taxon>Agaricomycotina</taxon>
        <taxon>Agaricomycetes</taxon>
        <taxon>Agaricomycetidae</taxon>
        <taxon>Agaricales</taxon>
        <taxon>Tricholomatineae</taxon>
        <taxon>Lyophyllaceae</taxon>
        <taxon>Sphagnurus</taxon>
    </lineage>
</organism>
<accession>A0A9P7FNA0</accession>
<dbReference type="EMBL" id="JABCKI010006618">
    <property type="protein sequence ID" value="KAG5634130.1"/>
    <property type="molecule type" value="Genomic_DNA"/>
</dbReference>
<protein>
    <submittedName>
        <fullName evidence="1">Uncharacterized protein</fullName>
    </submittedName>
</protein>
<evidence type="ECO:0000313" key="2">
    <source>
        <dbReference type="Proteomes" id="UP000717328"/>
    </source>
</evidence>